<reference evidence="2" key="1">
    <citation type="submission" date="2016-10" db="EMBL/GenBank/DDBJ databases">
        <authorList>
            <person name="Benchimol M."/>
            <person name="Almeida L.G."/>
            <person name="Vasconcelos A.T."/>
            <person name="Perreira-Neves A."/>
            <person name="Rosa I.A."/>
            <person name="Tasca T."/>
            <person name="Bogo M.R."/>
            <person name="de Souza W."/>
        </authorList>
    </citation>
    <scope>NUCLEOTIDE SEQUENCE [LARGE SCALE GENOMIC DNA]</scope>
    <source>
        <strain evidence="2">K</strain>
    </source>
</reference>
<organism evidence="2 3">
    <name type="scientific">Tritrichomonas foetus</name>
    <dbReference type="NCBI Taxonomy" id="1144522"/>
    <lineage>
        <taxon>Eukaryota</taxon>
        <taxon>Metamonada</taxon>
        <taxon>Parabasalia</taxon>
        <taxon>Tritrichomonadida</taxon>
        <taxon>Tritrichomonadidae</taxon>
        <taxon>Tritrichomonas</taxon>
    </lineage>
</organism>
<dbReference type="Pfam" id="PF07039">
    <property type="entry name" value="SGF29_Tudor"/>
    <property type="match status" value="1"/>
</dbReference>
<evidence type="ECO:0000313" key="2">
    <source>
        <dbReference type="EMBL" id="OHT08552.1"/>
    </source>
</evidence>
<gene>
    <name evidence="2" type="ORF">TRFO_22892</name>
</gene>
<keyword evidence="3" id="KW-1185">Reference proteome</keyword>
<evidence type="ECO:0000259" key="1">
    <source>
        <dbReference type="PROSITE" id="PS51518"/>
    </source>
</evidence>
<dbReference type="EMBL" id="MLAK01000664">
    <property type="protein sequence ID" value="OHT08552.1"/>
    <property type="molecule type" value="Genomic_DNA"/>
</dbReference>
<comment type="caution">
    <text evidence="2">The sequence shown here is derived from an EMBL/GenBank/DDBJ whole genome shotgun (WGS) entry which is preliminary data.</text>
</comment>
<dbReference type="Gene3D" id="2.30.30.140">
    <property type="match status" value="1"/>
</dbReference>
<proteinExistence type="predicted"/>
<dbReference type="Proteomes" id="UP000179807">
    <property type="component" value="Unassembled WGS sequence"/>
</dbReference>
<name>A0A1J4KC96_9EUKA</name>
<dbReference type="OrthoDB" id="10248436at2759"/>
<sequence>MTKPIAQVNDEINESIKNTYFLETSDESLKVLYQIRKQINASLEYAKKLKERPLQEDKTPDEQTKIDLNNSLIRYMAFVRLERRVLIHTEELLKKEQRKMDKLKDSYQKIPVKKLMENTNSFFKKKIPLENEPFSVFCGNIVTKMKKHLEPGAYFCLKKKCNEYILVMAAYPINPDKWVVYDAIPMNNTITSYSVNIDYLYPLPKSLPANFGTERDFQLNDRVLSLWREDETFEWTTQFYVGTIIELPKQRGDGYLIHYDEDGSESVVFEQFVIPLDAF</sequence>
<dbReference type="AlphaFoldDB" id="A0A1J4KC96"/>
<dbReference type="InterPro" id="IPR010750">
    <property type="entry name" value="SGF29_tudor-like_dom"/>
</dbReference>
<dbReference type="RefSeq" id="XP_068361688.1">
    <property type="nucleotide sequence ID" value="XM_068502837.1"/>
</dbReference>
<dbReference type="GeneID" id="94837541"/>
<accession>A0A1J4KC96</accession>
<evidence type="ECO:0000313" key="3">
    <source>
        <dbReference type="Proteomes" id="UP000179807"/>
    </source>
</evidence>
<dbReference type="PROSITE" id="PS51518">
    <property type="entry name" value="SGF29_C"/>
    <property type="match status" value="1"/>
</dbReference>
<feature type="domain" description="SGF29 C-terminal" evidence="1">
    <location>
        <begin position="142"/>
        <end position="279"/>
    </location>
</feature>
<protein>
    <recommendedName>
        <fullName evidence="1">SGF29 C-terminal domain-containing protein</fullName>
    </recommendedName>
</protein>
<dbReference type="VEuPathDB" id="TrichDB:TRFO_22892"/>